<evidence type="ECO:0000313" key="3">
    <source>
        <dbReference type="Proteomes" id="UP000226431"/>
    </source>
</evidence>
<name>A0A2C5YAD2_9HYPO</name>
<comment type="caution">
    <text evidence="2">The sequence shown here is derived from an EMBL/GenBank/DDBJ whole genome shotgun (WGS) entry which is preliminary data.</text>
</comment>
<feature type="region of interest" description="Disordered" evidence="1">
    <location>
        <begin position="133"/>
        <end position="177"/>
    </location>
</feature>
<dbReference type="PANTHER" id="PTHR37331:SF1">
    <property type="entry name" value="YALI0F11671P"/>
    <property type="match status" value="1"/>
</dbReference>
<dbReference type="EMBL" id="NJES01000239">
    <property type="protein sequence ID" value="PHH75028.1"/>
    <property type="molecule type" value="Genomic_DNA"/>
</dbReference>
<evidence type="ECO:0000256" key="1">
    <source>
        <dbReference type="SAM" id="MobiDB-lite"/>
    </source>
</evidence>
<dbReference type="Proteomes" id="UP000226431">
    <property type="component" value="Unassembled WGS sequence"/>
</dbReference>
<dbReference type="STRING" id="2004952.A0A2C5YAD2"/>
<evidence type="ECO:0000313" key="2">
    <source>
        <dbReference type="EMBL" id="PHH75028.1"/>
    </source>
</evidence>
<reference evidence="2 3" key="1">
    <citation type="submission" date="2017-06" db="EMBL/GenBank/DDBJ databases">
        <title>Ant-infecting Ophiocordyceps genomes reveal a high diversity of potential behavioral manipulation genes and a possible major role for enterotoxins.</title>
        <authorList>
            <person name="De Bekker C."/>
            <person name="Evans H.C."/>
            <person name="Brachmann A."/>
            <person name="Hughes D.P."/>
        </authorList>
    </citation>
    <scope>NUCLEOTIDE SEQUENCE [LARGE SCALE GENOMIC DNA]</scope>
    <source>
        <strain evidence="2 3">Map16</strain>
    </source>
</reference>
<organism evidence="2 3">
    <name type="scientific">Ophiocordyceps camponoti-rufipedis</name>
    <dbReference type="NCBI Taxonomy" id="2004952"/>
    <lineage>
        <taxon>Eukaryota</taxon>
        <taxon>Fungi</taxon>
        <taxon>Dikarya</taxon>
        <taxon>Ascomycota</taxon>
        <taxon>Pezizomycotina</taxon>
        <taxon>Sordariomycetes</taxon>
        <taxon>Hypocreomycetidae</taxon>
        <taxon>Hypocreales</taxon>
        <taxon>Ophiocordycipitaceae</taxon>
        <taxon>Ophiocordyceps</taxon>
    </lineage>
</organism>
<accession>A0A2C5YAD2</accession>
<dbReference type="AlphaFoldDB" id="A0A2C5YAD2"/>
<dbReference type="OrthoDB" id="5397701at2759"/>
<gene>
    <name evidence="2" type="ORF">CDD80_2674</name>
</gene>
<dbReference type="PANTHER" id="PTHR37331">
    <property type="entry name" value="YALI0F11671P"/>
    <property type="match status" value="1"/>
</dbReference>
<proteinExistence type="predicted"/>
<keyword evidence="3" id="KW-1185">Reference proteome</keyword>
<protein>
    <submittedName>
        <fullName evidence="2">Uncharacterized protein</fullName>
    </submittedName>
</protein>
<feature type="compositionally biased region" description="Gly residues" evidence="1">
    <location>
        <begin position="153"/>
        <end position="176"/>
    </location>
</feature>
<sequence length="253" mass="27047">MSMPSSFTPLVVRSPPTYSFKMLAAAARFTTRSLRIPHRALKTLSTNPHINVFDSQPSPALYTLTYLDSDPPSQELAIGTCTAIPPSPRTFSENPRFMAILQEVVTEYGHEDDNVISQARALASPGGFSLGLGGPPSSHQHVVRSLSRKKGRGGGTGETGAGGASAQGGAGGGGRRGWVHLSDERNPPDFGRIAWPEDILGSVEVDEEGRVVGRVQPSGTYRLLTNEGILGLSSFLRGKLVERLKKEEVQDKA</sequence>